<dbReference type="AlphaFoldDB" id="A0A540X9H3"/>
<dbReference type="OrthoDB" id="5379025at2"/>
<dbReference type="EMBL" id="VIFM01000002">
    <property type="protein sequence ID" value="TQF17943.1"/>
    <property type="molecule type" value="Genomic_DNA"/>
</dbReference>
<dbReference type="RefSeq" id="WP_141640459.1">
    <property type="nucleotide sequence ID" value="NZ_VIFM01000002.1"/>
</dbReference>
<name>A0A540X9H3_9BACT</name>
<dbReference type="Proteomes" id="UP000315369">
    <property type="component" value="Unassembled WGS sequence"/>
</dbReference>
<evidence type="ECO:0000313" key="1">
    <source>
        <dbReference type="EMBL" id="TQF17943.1"/>
    </source>
</evidence>
<proteinExistence type="predicted"/>
<sequence length="648" mass="74279">MSESWEQRARREAREMEAAIRSALARRQSDLELRAELESLARRPRFQSFPWLWGPALHVRDRVLFRPLILSWLVPVNVTASGKLFDPWKSEYAAALETWLSDADRADDVAVFRKLYGWKLQGLGKLQEAVWREDVTRRFRGAKTRGARHLELSKVEQPLLRLDEATALELDAVDPEAARPFIRQHLPFTQNTWSPSKKPLPMWGTYRERLFARGDTDQAWTVYRRLVSEEMWRRDVMALTESVKAPDALVRALGEHHPEFAPTMAAHVFVELVEKRGRDVVPYVLENLRSVFPRWAGRTSIHGVKNAKALPELLELCRVRGWEDVWAAALRTSSTEETFDTEVRKLVKDADRDEPVARRRLLQVAGAGAEWNLPGLGFARVLPLKDATAVAMYERFPELMRGPFRMHVASGWHAAYPELVARALEQRDEELLDFIASRAATQFVPEHGADKRQKEWTRVLDALAEHYEKLPKEGGVFARRAANALGAVPAFSIWDFDRLLMRNRLTRLFFQRSDDFYLADPLAVRDLLEAPQIHVQALAFRLLGRDSPRARALAMLNLDLLQATLLRPLHRRTRHAAFAALANAALHDVEAARMLLPRMRDTFALPDKRYPKEALVELLAKVLTRWPELRGPSETPRVFSASTKEALS</sequence>
<evidence type="ECO:0000313" key="2">
    <source>
        <dbReference type="Proteomes" id="UP000315369"/>
    </source>
</evidence>
<comment type="caution">
    <text evidence="1">The sequence shown here is derived from an EMBL/GenBank/DDBJ whole genome shotgun (WGS) entry which is preliminary data.</text>
</comment>
<keyword evidence="2" id="KW-1185">Reference proteome</keyword>
<reference evidence="1 2" key="1">
    <citation type="submission" date="2019-06" db="EMBL/GenBank/DDBJ databases">
        <authorList>
            <person name="Livingstone P."/>
            <person name="Whitworth D."/>
        </authorList>
    </citation>
    <scope>NUCLEOTIDE SEQUENCE [LARGE SCALE GENOMIC DNA]</scope>
    <source>
        <strain evidence="1 2">AM401</strain>
    </source>
</reference>
<accession>A0A540X9H3</accession>
<organism evidence="1 2">
    <name type="scientific">Myxococcus llanfairpwllgwyngyllgogerychwyrndrobwllllantysiliogogogochensis</name>
    <dbReference type="NCBI Taxonomy" id="2590453"/>
    <lineage>
        <taxon>Bacteria</taxon>
        <taxon>Pseudomonadati</taxon>
        <taxon>Myxococcota</taxon>
        <taxon>Myxococcia</taxon>
        <taxon>Myxococcales</taxon>
        <taxon>Cystobacterineae</taxon>
        <taxon>Myxococcaceae</taxon>
        <taxon>Myxococcus</taxon>
    </lineage>
</organism>
<gene>
    <name evidence="1" type="ORF">FJV41_00940</name>
</gene>
<protein>
    <submittedName>
        <fullName evidence="1">Gliding motility protein</fullName>
    </submittedName>
</protein>